<feature type="domain" description="TNFR-Cys" evidence="3">
    <location>
        <begin position="55"/>
        <end position="93"/>
    </location>
</feature>
<dbReference type="GO" id="GO:0005886">
    <property type="term" value="C:plasma membrane"/>
    <property type="evidence" value="ECO:0007669"/>
    <property type="project" value="TreeGrafter"/>
</dbReference>
<dbReference type="InterPro" id="IPR011029">
    <property type="entry name" value="DEATH-like_dom_sf"/>
</dbReference>
<keyword evidence="2" id="KW-0472">Membrane</keyword>
<feature type="disulfide bond" evidence="1">
    <location>
        <begin position="72"/>
        <end position="85"/>
    </location>
</feature>
<accession>A0A1A7WJ90</accession>
<dbReference type="PANTHER" id="PTHR14657:SF2">
    <property type="entry name" value="IGF-LIKE FAMILY RECEPTOR 1"/>
    <property type="match status" value="1"/>
</dbReference>
<dbReference type="Gene3D" id="1.10.533.10">
    <property type="entry name" value="Death Domain, Fas"/>
    <property type="match status" value="1"/>
</dbReference>
<keyword evidence="1" id="KW-1015">Disulfide bond</keyword>
<sequence length="288" mass="31932">MSLKMGYSERCKDISTYWNRKSKECVPCDKKPGHDVTPNCGQNDNGGFHDNSHTKCKPNTFNDGSGHYCRNCSSCKPGNLIKKNCTTVTETVCSELRTTTIPVTTQTSQNVTPPNVSVALWVLAVVFFTLLVICTLLILKMKGKRGQCTKMCFKRRSSFANQGFHPIAFAAGNDLEDVLDENIMSAPLQTVLDNLDVLEELVILLDPDTQGLKNTKHLASHCSFPSTWITYTYSMKDSKSPLKAVLEGVTSRNPDWTVGHLAKLLRQIDRNDAVVVLAKLKPSPHLLV</sequence>
<dbReference type="EMBL" id="HADW01004261">
    <property type="protein sequence ID" value="SBP05661.1"/>
    <property type="molecule type" value="Transcribed_RNA"/>
</dbReference>
<proteinExistence type="predicted"/>
<evidence type="ECO:0000256" key="1">
    <source>
        <dbReference type="PROSITE-ProRule" id="PRU00206"/>
    </source>
</evidence>
<feature type="transmembrane region" description="Helical" evidence="2">
    <location>
        <begin position="118"/>
        <end position="139"/>
    </location>
</feature>
<organism evidence="4">
    <name type="scientific">Iconisemion striatum</name>
    <dbReference type="NCBI Taxonomy" id="60296"/>
    <lineage>
        <taxon>Eukaryota</taxon>
        <taxon>Metazoa</taxon>
        <taxon>Chordata</taxon>
        <taxon>Craniata</taxon>
        <taxon>Vertebrata</taxon>
        <taxon>Euteleostomi</taxon>
        <taxon>Actinopterygii</taxon>
        <taxon>Neopterygii</taxon>
        <taxon>Teleostei</taxon>
        <taxon>Neoteleostei</taxon>
        <taxon>Acanthomorphata</taxon>
        <taxon>Ovalentaria</taxon>
        <taxon>Atherinomorphae</taxon>
        <taxon>Cyprinodontiformes</taxon>
        <taxon>Nothobranchiidae</taxon>
        <taxon>Iconisemion</taxon>
    </lineage>
</organism>
<gene>
    <name evidence="4" type="primary">CR388160.3</name>
</gene>
<feature type="repeat" description="TNFR-Cys" evidence="1">
    <location>
        <begin position="55"/>
        <end position="93"/>
    </location>
</feature>
<dbReference type="AlphaFoldDB" id="A0A1A7WJ90"/>
<reference evidence="4" key="1">
    <citation type="submission" date="2016-05" db="EMBL/GenBank/DDBJ databases">
        <authorList>
            <person name="Lavstsen T."/>
            <person name="Jespersen J.S."/>
        </authorList>
    </citation>
    <scope>NUCLEOTIDE SEQUENCE</scope>
    <source>
        <tissue evidence="4">Brain</tissue>
    </source>
</reference>
<evidence type="ECO:0000256" key="2">
    <source>
        <dbReference type="SAM" id="Phobius"/>
    </source>
</evidence>
<dbReference type="PROSITE" id="PS50050">
    <property type="entry name" value="TNFR_NGFR_2"/>
    <property type="match status" value="1"/>
</dbReference>
<dbReference type="SMART" id="SM00208">
    <property type="entry name" value="TNFR"/>
    <property type="match status" value="1"/>
</dbReference>
<dbReference type="PANTHER" id="PTHR14657">
    <property type="entry name" value="IGF-LIKE FAMILY RECEPTOR 1"/>
    <property type="match status" value="1"/>
</dbReference>
<name>A0A1A7WJ90_9TELE</name>
<feature type="disulfide bond" evidence="1">
    <location>
        <begin position="75"/>
        <end position="93"/>
    </location>
</feature>
<dbReference type="PROSITE" id="PS00652">
    <property type="entry name" value="TNFR_NGFR_1"/>
    <property type="match status" value="1"/>
</dbReference>
<reference evidence="4" key="2">
    <citation type="submission" date="2016-06" db="EMBL/GenBank/DDBJ databases">
        <title>The genome of a short-lived fish provides insights into sex chromosome evolution and the genetic control of aging.</title>
        <authorList>
            <person name="Reichwald K."/>
            <person name="Felder M."/>
            <person name="Petzold A."/>
            <person name="Koch P."/>
            <person name="Groth M."/>
            <person name="Platzer M."/>
        </authorList>
    </citation>
    <scope>NUCLEOTIDE SEQUENCE</scope>
    <source>
        <tissue evidence="4">Brain</tissue>
    </source>
</reference>
<evidence type="ECO:0000313" key="4">
    <source>
        <dbReference type="EMBL" id="SBP05661.1"/>
    </source>
</evidence>
<dbReference type="InterPro" id="IPR042355">
    <property type="entry name" value="IGFLR1"/>
</dbReference>
<comment type="caution">
    <text evidence="1">Lacks conserved residue(s) required for the propagation of feature annotation.</text>
</comment>
<keyword evidence="2" id="KW-1133">Transmembrane helix</keyword>
<evidence type="ECO:0000259" key="3">
    <source>
        <dbReference type="PROSITE" id="PS50050"/>
    </source>
</evidence>
<dbReference type="Gene3D" id="2.10.50.10">
    <property type="entry name" value="Tumor Necrosis Factor Receptor, subunit A, domain 2"/>
    <property type="match status" value="1"/>
</dbReference>
<dbReference type="Pfam" id="PF00020">
    <property type="entry name" value="TNFR_c6"/>
    <property type="match status" value="1"/>
</dbReference>
<dbReference type="SUPFAM" id="SSF47986">
    <property type="entry name" value="DEATH domain"/>
    <property type="match status" value="1"/>
</dbReference>
<protein>
    <submittedName>
        <fullName evidence="4">IGF-like family receptor 1</fullName>
    </submittedName>
</protein>
<keyword evidence="4" id="KW-0675">Receptor</keyword>
<dbReference type="InterPro" id="IPR001368">
    <property type="entry name" value="TNFR/NGFR_Cys_rich_reg"/>
</dbReference>
<keyword evidence="2" id="KW-0812">Transmembrane</keyword>